<gene>
    <name evidence="1" type="ORF">OCTVUL_1B030295</name>
</gene>
<dbReference type="Proteomes" id="UP001162480">
    <property type="component" value="Chromosome 13"/>
</dbReference>
<dbReference type="EMBL" id="OX597826">
    <property type="protein sequence ID" value="CAI9731924.1"/>
    <property type="molecule type" value="Genomic_DNA"/>
</dbReference>
<evidence type="ECO:0000313" key="1">
    <source>
        <dbReference type="EMBL" id="CAI9731924.1"/>
    </source>
</evidence>
<protein>
    <submittedName>
        <fullName evidence="1">Uncharacterized protein</fullName>
    </submittedName>
</protein>
<reference evidence="1" key="1">
    <citation type="submission" date="2023-08" db="EMBL/GenBank/DDBJ databases">
        <authorList>
            <person name="Alioto T."/>
            <person name="Alioto T."/>
            <person name="Gomez Garrido J."/>
        </authorList>
    </citation>
    <scope>NUCLEOTIDE SEQUENCE</scope>
</reference>
<name>A0AA36BDB0_OCTVU</name>
<dbReference type="AlphaFoldDB" id="A0AA36BDB0"/>
<proteinExistence type="predicted"/>
<keyword evidence="2" id="KW-1185">Reference proteome</keyword>
<sequence length="90" mass="10461">MTTRHLVTPAINNFTNAYRRWGLRADVWRCDDILQRLAPTSTVVNAPCYSLSYKTNEDDNYIVCCRLDGRQKYCGLHSFAQEQILEQAIF</sequence>
<organism evidence="1 2">
    <name type="scientific">Octopus vulgaris</name>
    <name type="common">Common octopus</name>
    <dbReference type="NCBI Taxonomy" id="6645"/>
    <lineage>
        <taxon>Eukaryota</taxon>
        <taxon>Metazoa</taxon>
        <taxon>Spiralia</taxon>
        <taxon>Lophotrochozoa</taxon>
        <taxon>Mollusca</taxon>
        <taxon>Cephalopoda</taxon>
        <taxon>Coleoidea</taxon>
        <taxon>Octopodiformes</taxon>
        <taxon>Octopoda</taxon>
        <taxon>Incirrata</taxon>
        <taxon>Octopodidae</taxon>
        <taxon>Octopus</taxon>
    </lineage>
</organism>
<evidence type="ECO:0000313" key="2">
    <source>
        <dbReference type="Proteomes" id="UP001162480"/>
    </source>
</evidence>
<accession>A0AA36BDB0</accession>